<keyword evidence="2" id="KW-1185">Reference proteome</keyword>
<sequence>MLIRKGSTEYRLPGQSK</sequence>
<feature type="non-terminal residue" evidence="1">
    <location>
        <position position="17"/>
    </location>
</feature>
<comment type="caution">
    <text evidence="1">The sequence shown here is derived from an EMBL/GenBank/DDBJ whole genome shotgun (WGS) entry which is preliminary data.</text>
</comment>
<evidence type="ECO:0000313" key="2">
    <source>
        <dbReference type="Proteomes" id="UP000183567"/>
    </source>
</evidence>
<name>A0A1J8PMQ8_9AGAM</name>
<proteinExistence type="predicted"/>
<dbReference type="AlphaFoldDB" id="A0A1J8PMQ8"/>
<reference evidence="1 2" key="1">
    <citation type="submission" date="2016-03" db="EMBL/GenBank/DDBJ databases">
        <title>Comparative genomics of the ectomycorrhizal sister species Rhizopogon vinicolor and Rhizopogon vesiculosus (Basidiomycota: Boletales) reveals a divergence of the mating type B locus.</title>
        <authorList>
            <person name="Mujic A.B."/>
            <person name="Kuo A."/>
            <person name="Tritt A."/>
            <person name="Lipzen A."/>
            <person name="Chen C."/>
            <person name="Johnson J."/>
            <person name="Sharma A."/>
            <person name="Barry K."/>
            <person name="Grigoriev I.V."/>
            <person name="Spatafora J.W."/>
        </authorList>
    </citation>
    <scope>NUCLEOTIDE SEQUENCE [LARGE SCALE GENOMIC DNA]</scope>
    <source>
        <strain evidence="1 2">AM-OR11-056</strain>
    </source>
</reference>
<organism evidence="1 2">
    <name type="scientific">Rhizopogon vesiculosus</name>
    <dbReference type="NCBI Taxonomy" id="180088"/>
    <lineage>
        <taxon>Eukaryota</taxon>
        <taxon>Fungi</taxon>
        <taxon>Dikarya</taxon>
        <taxon>Basidiomycota</taxon>
        <taxon>Agaricomycotina</taxon>
        <taxon>Agaricomycetes</taxon>
        <taxon>Agaricomycetidae</taxon>
        <taxon>Boletales</taxon>
        <taxon>Suillineae</taxon>
        <taxon>Rhizopogonaceae</taxon>
        <taxon>Rhizopogon</taxon>
    </lineage>
</organism>
<gene>
    <name evidence="1" type="ORF">AZE42_10938</name>
</gene>
<evidence type="ECO:0000313" key="1">
    <source>
        <dbReference type="EMBL" id="OJA09807.1"/>
    </source>
</evidence>
<dbReference type="EMBL" id="LVVM01005791">
    <property type="protein sequence ID" value="OJA09807.1"/>
    <property type="molecule type" value="Genomic_DNA"/>
</dbReference>
<protein>
    <submittedName>
        <fullName evidence="1">Uncharacterized protein</fullName>
    </submittedName>
</protein>
<dbReference type="Proteomes" id="UP000183567">
    <property type="component" value="Unassembled WGS sequence"/>
</dbReference>
<accession>A0A1J8PMQ8</accession>